<gene>
    <name evidence="2" type="ORF">PAXRUDRAFT_27745</name>
</gene>
<reference evidence="3" key="2">
    <citation type="submission" date="2015-01" db="EMBL/GenBank/DDBJ databases">
        <title>Evolutionary Origins and Diversification of the Mycorrhizal Mutualists.</title>
        <authorList>
            <consortium name="DOE Joint Genome Institute"/>
            <consortium name="Mycorrhizal Genomics Consortium"/>
            <person name="Kohler A."/>
            <person name="Kuo A."/>
            <person name="Nagy L.G."/>
            <person name="Floudas D."/>
            <person name="Copeland A."/>
            <person name="Barry K.W."/>
            <person name="Cichocki N."/>
            <person name="Veneault-Fourrey C."/>
            <person name="LaButti K."/>
            <person name="Lindquist E.A."/>
            <person name="Lipzen A."/>
            <person name="Lundell T."/>
            <person name="Morin E."/>
            <person name="Murat C."/>
            <person name="Riley R."/>
            <person name="Ohm R."/>
            <person name="Sun H."/>
            <person name="Tunlid A."/>
            <person name="Henrissat B."/>
            <person name="Grigoriev I.V."/>
            <person name="Hibbett D.S."/>
            <person name="Martin F."/>
        </authorList>
    </citation>
    <scope>NUCLEOTIDE SEQUENCE [LARGE SCALE GENOMIC DNA]</scope>
    <source>
        <strain evidence="3">Ve08.2h10</strain>
    </source>
</reference>
<organism evidence="2 3">
    <name type="scientific">Paxillus rubicundulus Ve08.2h10</name>
    <dbReference type="NCBI Taxonomy" id="930991"/>
    <lineage>
        <taxon>Eukaryota</taxon>
        <taxon>Fungi</taxon>
        <taxon>Dikarya</taxon>
        <taxon>Basidiomycota</taxon>
        <taxon>Agaricomycotina</taxon>
        <taxon>Agaricomycetes</taxon>
        <taxon>Agaricomycetidae</taxon>
        <taxon>Boletales</taxon>
        <taxon>Paxilineae</taxon>
        <taxon>Paxillaceae</taxon>
        <taxon>Paxillus</taxon>
    </lineage>
</organism>
<name>A0A0D0D1F9_9AGAM</name>
<dbReference type="AlphaFoldDB" id="A0A0D0D1F9"/>
<accession>A0A0D0D1F9</accession>
<dbReference type="InParanoid" id="A0A0D0D1F9"/>
<dbReference type="Proteomes" id="UP000054538">
    <property type="component" value="Unassembled WGS sequence"/>
</dbReference>
<keyword evidence="3" id="KW-1185">Reference proteome</keyword>
<protein>
    <submittedName>
        <fullName evidence="2">Uncharacterized protein</fullName>
    </submittedName>
</protein>
<feature type="region of interest" description="Disordered" evidence="1">
    <location>
        <begin position="1"/>
        <end position="29"/>
    </location>
</feature>
<feature type="compositionally biased region" description="Polar residues" evidence="1">
    <location>
        <begin position="7"/>
        <end position="29"/>
    </location>
</feature>
<sequence length="122" mass="13445">MPIPNIGGSNNIPLPQIDPTTTPEKNSHTPLFTPVVNKLLNNLENEENIPESTTAANDNNPMLLKNLFNYPTASNISGSTKLQDFWLSWKAGLHAEIVVHNTLHMQQTLIGDEDDTKIGETT</sequence>
<evidence type="ECO:0000313" key="3">
    <source>
        <dbReference type="Proteomes" id="UP000054538"/>
    </source>
</evidence>
<dbReference type="HOGENOM" id="CLU_2027477_0_0_1"/>
<dbReference type="EMBL" id="KN825713">
    <property type="protein sequence ID" value="KIK81888.1"/>
    <property type="molecule type" value="Genomic_DNA"/>
</dbReference>
<reference evidence="2 3" key="1">
    <citation type="submission" date="2014-04" db="EMBL/GenBank/DDBJ databases">
        <authorList>
            <consortium name="DOE Joint Genome Institute"/>
            <person name="Kuo A."/>
            <person name="Kohler A."/>
            <person name="Jargeat P."/>
            <person name="Nagy L.G."/>
            <person name="Floudas D."/>
            <person name="Copeland A."/>
            <person name="Barry K.W."/>
            <person name="Cichocki N."/>
            <person name="Veneault-Fourrey C."/>
            <person name="LaButti K."/>
            <person name="Lindquist E.A."/>
            <person name="Lipzen A."/>
            <person name="Lundell T."/>
            <person name="Morin E."/>
            <person name="Murat C."/>
            <person name="Sun H."/>
            <person name="Tunlid A."/>
            <person name="Henrissat B."/>
            <person name="Grigoriev I.V."/>
            <person name="Hibbett D.S."/>
            <person name="Martin F."/>
            <person name="Nordberg H.P."/>
            <person name="Cantor M.N."/>
            <person name="Hua S.X."/>
        </authorList>
    </citation>
    <scope>NUCLEOTIDE SEQUENCE [LARGE SCALE GENOMIC DNA]</scope>
    <source>
        <strain evidence="2 3">Ve08.2h10</strain>
    </source>
</reference>
<evidence type="ECO:0000313" key="2">
    <source>
        <dbReference type="EMBL" id="KIK81888.1"/>
    </source>
</evidence>
<proteinExistence type="predicted"/>
<evidence type="ECO:0000256" key="1">
    <source>
        <dbReference type="SAM" id="MobiDB-lite"/>
    </source>
</evidence>